<dbReference type="PANTHER" id="PTHR34580:SF3">
    <property type="entry name" value="PROTEIN PAFB"/>
    <property type="match status" value="1"/>
</dbReference>
<evidence type="ECO:0000313" key="4">
    <source>
        <dbReference type="Proteomes" id="UP000652354"/>
    </source>
</evidence>
<name>A0A919Q212_9MICO</name>
<feature type="domain" description="WCX" evidence="2">
    <location>
        <begin position="250"/>
        <end position="320"/>
    </location>
</feature>
<dbReference type="PANTHER" id="PTHR34580">
    <property type="match status" value="1"/>
</dbReference>
<comment type="caution">
    <text evidence="3">The sequence shown here is derived from an EMBL/GenBank/DDBJ whole genome shotgun (WGS) entry which is preliminary data.</text>
</comment>
<organism evidence="3 4">
    <name type="scientific">Demequina activiva</name>
    <dbReference type="NCBI Taxonomy" id="1582364"/>
    <lineage>
        <taxon>Bacteria</taxon>
        <taxon>Bacillati</taxon>
        <taxon>Actinomycetota</taxon>
        <taxon>Actinomycetes</taxon>
        <taxon>Micrococcales</taxon>
        <taxon>Demequinaceae</taxon>
        <taxon>Demequina</taxon>
    </lineage>
</organism>
<reference evidence="3" key="1">
    <citation type="submission" date="2021-01" db="EMBL/GenBank/DDBJ databases">
        <title>Whole genome shotgun sequence of Demequina activiva NBRC 110675.</title>
        <authorList>
            <person name="Komaki H."/>
            <person name="Tamura T."/>
        </authorList>
    </citation>
    <scope>NUCLEOTIDE SEQUENCE</scope>
    <source>
        <strain evidence="3">NBRC 110675</strain>
    </source>
</reference>
<dbReference type="RefSeq" id="WP_203654789.1">
    <property type="nucleotide sequence ID" value="NZ_BONR01000002.1"/>
</dbReference>
<evidence type="ECO:0000259" key="2">
    <source>
        <dbReference type="Pfam" id="PF25583"/>
    </source>
</evidence>
<keyword evidence="4" id="KW-1185">Reference proteome</keyword>
<dbReference type="Pfam" id="PF25583">
    <property type="entry name" value="WCX"/>
    <property type="match status" value="1"/>
</dbReference>
<evidence type="ECO:0000313" key="3">
    <source>
        <dbReference type="EMBL" id="GIG54589.1"/>
    </source>
</evidence>
<dbReference type="InterPro" id="IPR051534">
    <property type="entry name" value="CBASS_pafABC_assoc_protein"/>
</dbReference>
<dbReference type="AlphaFoldDB" id="A0A919Q212"/>
<proteinExistence type="predicted"/>
<evidence type="ECO:0000259" key="1">
    <source>
        <dbReference type="Pfam" id="PF13280"/>
    </source>
</evidence>
<dbReference type="EMBL" id="BONR01000002">
    <property type="protein sequence ID" value="GIG54589.1"/>
    <property type="molecule type" value="Genomic_DNA"/>
</dbReference>
<gene>
    <name evidence="3" type="primary">pafB</name>
    <name evidence="3" type="ORF">Dac01nite_13410</name>
</gene>
<feature type="domain" description="WYL" evidence="1">
    <location>
        <begin position="156"/>
        <end position="219"/>
    </location>
</feature>
<dbReference type="InterPro" id="IPR057727">
    <property type="entry name" value="WCX_dom"/>
</dbReference>
<dbReference type="Pfam" id="PF13280">
    <property type="entry name" value="WYL"/>
    <property type="match status" value="1"/>
</dbReference>
<dbReference type="InterPro" id="IPR026881">
    <property type="entry name" value="WYL_dom"/>
</dbReference>
<dbReference type="PROSITE" id="PS52050">
    <property type="entry name" value="WYL"/>
    <property type="match status" value="1"/>
</dbReference>
<sequence>MSETSAEQRRLNLMIALSATRHRLTREQIRDRVEGYDAVPAGATAQERQRADASFQRMFERDKDELRRMGIPLRTITDPTHQNDLGYRIDGDMAMPELDLSLQDAAVLALAVEYWSGRSMAADARQGYAKLISSVAHGQGPRLPYGGMSTTVGVEATATLSEAITERQSVRFEYASASSDTRVRTVQPWTIVMRAGLEYLVGWDVDAEDSRVFRLGRILGTVRLVGEPEAFERPATVSLGSLADEAEVSTAVVAVRPEAGHAVRRRGRPAGARDGWELFEVDYRHADVLRSEVLSMNGAARIVSPESLATSVIEHARAALEVARG</sequence>
<dbReference type="Proteomes" id="UP000652354">
    <property type="component" value="Unassembled WGS sequence"/>
</dbReference>
<accession>A0A919Q212</accession>
<protein>
    <submittedName>
        <fullName evidence="3">Protein PafB</fullName>
    </submittedName>
</protein>